<dbReference type="Proteomes" id="UP000887581">
    <property type="component" value="Unplaced"/>
</dbReference>
<organism evidence="2 3">
    <name type="scientific">Setaria digitata</name>
    <dbReference type="NCBI Taxonomy" id="48799"/>
    <lineage>
        <taxon>Eukaryota</taxon>
        <taxon>Metazoa</taxon>
        <taxon>Ecdysozoa</taxon>
        <taxon>Nematoda</taxon>
        <taxon>Chromadorea</taxon>
        <taxon>Rhabditida</taxon>
        <taxon>Spirurina</taxon>
        <taxon>Spiruromorpha</taxon>
        <taxon>Filarioidea</taxon>
        <taxon>Setariidae</taxon>
        <taxon>Setaria</taxon>
    </lineage>
</organism>
<name>A0A915PMZ8_9BILA</name>
<keyword evidence="2" id="KW-1185">Reference proteome</keyword>
<reference evidence="3" key="1">
    <citation type="submission" date="2022-11" db="UniProtKB">
        <authorList>
            <consortium name="WormBaseParasite"/>
        </authorList>
    </citation>
    <scope>IDENTIFICATION</scope>
</reference>
<keyword evidence="1" id="KW-0812">Transmembrane</keyword>
<protein>
    <submittedName>
        <fullName evidence="3">Uncharacterized protein</fullName>
    </submittedName>
</protein>
<accession>A0A915PMZ8</accession>
<evidence type="ECO:0000256" key="1">
    <source>
        <dbReference type="SAM" id="Phobius"/>
    </source>
</evidence>
<sequence length="196" mass="22057">MNNAEYLVDTRGSGFSLKTASIVALLFGSIHLSLVRSSDEDQKFDAGAEDNERSSLTRTKKPFEVRKRSSEVQEDYKESYVAHVLKTVMERSLLSLIRNATAKVKVACGGDRLSSYYLHGPDYTSNHKEVVNEQKEGKNVALDDLVKNADARKEINKIFNVVSIGREETEIRDHPLLIVAESTAYYLMQQMSHIEA</sequence>
<feature type="transmembrane region" description="Helical" evidence="1">
    <location>
        <begin position="15"/>
        <end position="35"/>
    </location>
</feature>
<evidence type="ECO:0000313" key="2">
    <source>
        <dbReference type="Proteomes" id="UP000887581"/>
    </source>
</evidence>
<keyword evidence="1" id="KW-1133">Transmembrane helix</keyword>
<proteinExistence type="predicted"/>
<keyword evidence="1" id="KW-0472">Membrane</keyword>
<evidence type="ECO:0000313" key="3">
    <source>
        <dbReference type="WBParaSite" id="sdigi.contig260.g6805.t1"/>
    </source>
</evidence>
<dbReference type="WBParaSite" id="sdigi.contig260.g6805.t1">
    <property type="protein sequence ID" value="sdigi.contig260.g6805.t1"/>
    <property type="gene ID" value="sdigi.contig260.g6805"/>
</dbReference>
<dbReference type="AlphaFoldDB" id="A0A915PMZ8"/>